<dbReference type="InterPro" id="IPR027463">
    <property type="entry name" value="AcrB_DN_DC_subdom"/>
</dbReference>
<dbReference type="Proteomes" id="UP000184233">
    <property type="component" value="Unassembled WGS sequence"/>
</dbReference>
<dbReference type="PANTHER" id="PTHR32063:SF12">
    <property type="entry name" value="CATION EFFLUX SYSTEM PROTEIN"/>
    <property type="match status" value="1"/>
</dbReference>
<feature type="transmembrane region" description="Helical" evidence="8">
    <location>
        <begin position="869"/>
        <end position="887"/>
    </location>
</feature>
<dbReference type="Gene3D" id="3.30.2090.10">
    <property type="entry name" value="Multidrug efflux transporter AcrB TolC docking domain, DN and DC subdomains"/>
    <property type="match status" value="2"/>
</dbReference>
<dbReference type="SUPFAM" id="SSF82714">
    <property type="entry name" value="Multidrug efflux transporter AcrB TolC docking domain, DN and DC subdomains"/>
    <property type="match status" value="2"/>
</dbReference>
<dbReference type="AlphaFoldDB" id="A0A1M3KX74"/>
<evidence type="ECO:0000256" key="4">
    <source>
        <dbReference type="ARBA" id="ARBA00022475"/>
    </source>
</evidence>
<evidence type="ECO:0000256" key="6">
    <source>
        <dbReference type="ARBA" id="ARBA00022989"/>
    </source>
</evidence>
<keyword evidence="7 8" id="KW-0472">Membrane</keyword>
<dbReference type="GO" id="GO:0005886">
    <property type="term" value="C:plasma membrane"/>
    <property type="evidence" value="ECO:0007669"/>
    <property type="project" value="UniProtKB-SubCell"/>
</dbReference>
<dbReference type="SUPFAM" id="SSF82693">
    <property type="entry name" value="Multidrug efflux transporter AcrB pore domain, PN1, PN2, PC1 and PC2 subdomains"/>
    <property type="match status" value="3"/>
</dbReference>
<comment type="similarity">
    <text evidence="2">Belongs to the resistance-nodulation-cell division (RND) (TC 2.A.6) family.</text>
</comment>
<dbReference type="GO" id="GO:0042910">
    <property type="term" value="F:xenobiotic transmembrane transporter activity"/>
    <property type="evidence" value="ECO:0007669"/>
    <property type="project" value="TreeGrafter"/>
</dbReference>
<dbReference type="Gene3D" id="3.30.70.1320">
    <property type="entry name" value="Multidrug efflux transporter AcrB pore domain like"/>
    <property type="match status" value="1"/>
</dbReference>
<gene>
    <name evidence="9" type="ORF">BGO89_10890</name>
</gene>
<sequence length="1034" mass="112977">MTALIRFIIAFSLRNRFLILFATAGLIVAGLVSFSTTIIDAFPDVTNTQVTIITQWPGRGAEEVEKFVTIPIEASVNGVARKSSLRSTTLFGLSVIRIIFDDDVSDLEARQNVASLLANADMPEGVNPEIQPPYGPTGEIFRYTLRSKTHSVSDLKSLQDWVIERRIRSVSGVADVVSFGGVVKTFEIGVNPNLLKKYDLTPLAVYDAVTKSNVNVGGDVIEKNDQAYVVRGIGLLQSIDDINNIIVDYIDGMPILVKNVADVYESTLPRLGQVGRNAEPDVVQGIVVMRKGKDPGLVIKALQEKLDEIRATALPNDVEIVPFYNRQNLIDYCIGTVSHNIVEGIILVTVIVLLFMADLRATFIVAIIIPLSLLFAFVCLKIKGMPANLLSIGAIDFGIIIDGAVVMVEGIFVALDHLSHKMGMDRFNKMSKLGIIKRVGTEMGKSVFFAKIIIVTCLIPLFAFQKVEGKLFTPLAYTLTFALLGALLLTLTLVPVLVSILMRKNVRERHNVIVDFIRKRIIGLYDLAARNRKVSITATAGVVAAGIMSFGLLGTEFLPHLNEGAMYVRANLPLSISLEEAVRLSAGMRDIIRNFPEVRGVLSQTGRPNDGTDPTGFYNVEFHVDLVPQAQWKRHITRDDLVSEMQRRLAIYPGINFNFSQPIMDNVEEAVSGVKGSIAVKIFGQDLHVIEKQAEHVESILHKVPGIADLGIIRNLGQPELRIELDKQRMATYGVTSADANSVIAMAIGGKAASQFYDGERKYGIRVRYLQEYRSNETEIADLRVPTLHGTTVPLKEIATIKSVTGPLLLFREGAARFIAVKFSIRDRDMGSTIADAQQQIGKAVKLPAGVTLTWTGDFENQQRAESTLAVAVPISLILIFLILLATTGNVRDAVLIILNVPFALIGGIWGLLLSGTNFSISAGIGFIALSGICILNGVLLVNEFHRRRTVDKLSLKDAIRAGVESRIRPIIMTALMGILGLLPAALSTGIGSDAQRPLAIVVVSGFVTAAILSLVIFPQLFYAAYHRHRKYTG</sequence>
<accession>A0A1M3KX74</accession>
<evidence type="ECO:0000256" key="7">
    <source>
        <dbReference type="ARBA" id="ARBA00023136"/>
    </source>
</evidence>
<comment type="subcellular location">
    <subcellularLocation>
        <location evidence="1">Cell membrane</location>
        <topology evidence="1">Multi-pass membrane protein</topology>
    </subcellularLocation>
</comment>
<evidence type="ECO:0000256" key="8">
    <source>
        <dbReference type="SAM" id="Phobius"/>
    </source>
</evidence>
<reference evidence="9 10" key="1">
    <citation type="submission" date="2016-09" db="EMBL/GenBank/DDBJ databases">
        <title>Genome-resolved meta-omics ties microbial dynamics to process performance in biotechnology for thiocyanate degradation.</title>
        <authorList>
            <person name="Kantor R.S."/>
            <person name="Huddy R.J."/>
            <person name="Iyer R."/>
            <person name="Thomas B.C."/>
            <person name="Brown C.T."/>
            <person name="Anantharaman K."/>
            <person name="Tringe S."/>
            <person name="Hettich R.L."/>
            <person name="Harrison S.T."/>
            <person name="Banfield J.F."/>
        </authorList>
    </citation>
    <scope>NUCLEOTIDE SEQUENCE [LARGE SCALE GENOMIC DNA]</scope>
    <source>
        <strain evidence="9">59-99</strain>
    </source>
</reference>
<feature type="transmembrane region" description="Helical" evidence="8">
    <location>
        <begin position="919"/>
        <end position="942"/>
    </location>
</feature>
<feature type="transmembrane region" description="Helical" evidence="8">
    <location>
        <begin position="363"/>
        <end position="383"/>
    </location>
</feature>
<evidence type="ECO:0000313" key="9">
    <source>
        <dbReference type="EMBL" id="OJX57012.1"/>
    </source>
</evidence>
<dbReference type="Gene3D" id="3.30.70.1430">
    <property type="entry name" value="Multidrug efflux transporter AcrB pore domain"/>
    <property type="match status" value="2"/>
</dbReference>
<dbReference type="NCBIfam" id="TIGR00914">
    <property type="entry name" value="2A0601"/>
    <property type="match status" value="1"/>
</dbReference>
<feature type="transmembrane region" description="Helical" evidence="8">
    <location>
        <begin position="337"/>
        <end position="356"/>
    </location>
</feature>
<keyword evidence="3" id="KW-0813">Transport</keyword>
<dbReference type="Pfam" id="PF00873">
    <property type="entry name" value="ACR_tran"/>
    <property type="match status" value="1"/>
</dbReference>
<feature type="transmembrane region" description="Helical" evidence="8">
    <location>
        <begin position="534"/>
        <end position="553"/>
    </location>
</feature>
<dbReference type="PRINTS" id="PR00702">
    <property type="entry name" value="ACRIFLAVINRP"/>
</dbReference>
<feature type="transmembrane region" description="Helical" evidence="8">
    <location>
        <begin position="971"/>
        <end position="993"/>
    </location>
</feature>
<feature type="transmembrane region" description="Helical" evidence="8">
    <location>
        <begin position="999"/>
        <end position="1026"/>
    </location>
</feature>
<dbReference type="Gene3D" id="3.30.70.1440">
    <property type="entry name" value="Multidrug efflux transporter AcrB pore domain"/>
    <property type="match status" value="1"/>
</dbReference>
<comment type="caution">
    <text evidence="9">The sequence shown here is derived from an EMBL/GenBank/DDBJ whole genome shotgun (WGS) entry which is preliminary data.</text>
</comment>
<dbReference type="STRING" id="1895771.BGO89_10890"/>
<evidence type="ECO:0000256" key="1">
    <source>
        <dbReference type="ARBA" id="ARBA00004651"/>
    </source>
</evidence>
<evidence type="ECO:0000256" key="2">
    <source>
        <dbReference type="ARBA" id="ARBA00010942"/>
    </source>
</evidence>
<name>A0A1M3KX74_9BACT</name>
<evidence type="ECO:0000256" key="3">
    <source>
        <dbReference type="ARBA" id="ARBA00022448"/>
    </source>
</evidence>
<dbReference type="InterPro" id="IPR004763">
    <property type="entry name" value="CusA-like"/>
</dbReference>
<feature type="transmembrane region" description="Helical" evidence="8">
    <location>
        <begin position="476"/>
        <end position="501"/>
    </location>
</feature>
<dbReference type="EMBL" id="MKVH01000024">
    <property type="protein sequence ID" value="OJX57012.1"/>
    <property type="molecule type" value="Genomic_DNA"/>
</dbReference>
<dbReference type="Gene3D" id="1.20.1640.10">
    <property type="entry name" value="Multidrug efflux transporter AcrB transmembrane domain"/>
    <property type="match status" value="2"/>
</dbReference>
<dbReference type="SUPFAM" id="SSF82866">
    <property type="entry name" value="Multidrug efflux transporter AcrB transmembrane domain"/>
    <property type="match status" value="2"/>
</dbReference>
<keyword evidence="6 8" id="KW-1133">Transmembrane helix</keyword>
<dbReference type="InterPro" id="IPR001036">
    <property type="entry name" value="Acrflvin-R"/>
</dbReference>
<evidence type="ECO:0000313" key="10">
    <source>
        <dbReference type="Proteomes" id="UP000184233"/>
    </source>
</evidence>
<feature type="transmembrane region" description="Helical" evidence="8">
    <location>
        <begin position="447"/>
        <end position="464"/>
    </location>
</feature>
<feature type="transmembrane region" description="Helical" evidence="8">
    <location>
        <begin position="389"/>
        <end position="415"/>
    </location>
</feature>
<organism evidence="9 10">
    <name type="scientific">Candidatus Kapaibacterium thiocyanatum</name>
    <dbReference type="NCBI Taxonomy" id="1895771"/>
    <lineage>
        <taxon>Bacteria</taxon>
        <taxon>Pseudomonadati</taxon>
        <taxon>Candidatus Kapaibacteriota</taxon>
        <taxon>Candidatus Kapaibacteriia</taxon>
        <taxon>Candidatus Kapaibacteriales</taxon>
        <taxon>Candidatus Kapaibacteriaceae</taxon>
        <taxon>Candidatus Kapaibacterium</taxon>
    </lineage>
</organism>
<evidence type="ECO:0000256" key="5">
    <source>
        <dbReference type="ARBA" id="ARBA00022692"/>
    </source>
</evidence>
<proteinExistence type="inferred from homology"/>
<dbReference type="GO" id="GO:0008324">
    <property type="term" value="F:monoatomic cation transmembrane transporter activity"/>
    <property type="evidence" value="ECO:0007669"/>
    <property type="project" value="InterPro"/>
</dbReference>
<keyword evidence="4" id="KW-1003">Cell membrane</keyword>
<dbReference type="PANTHER" id="PTHR32063">
    <property type="match status" value="1"/>
</dbReference>
<keyword evidence="5 8" id="KW-0812">Transmembrane</keyword>
<feature type="transmembrane region" description="Helical" evidence="8">
    <location>
        <begin position="894"/>
        <end position="913"/>
    </location>
</feature>
<protein>
    <submittedName>
        <fullName evidence="9">Cation transporter</fullName>
    </submittedName>
</protein>